<dbReference type="InterPro" id="IPR004843">
    <property type="entry name" value="Calcineurin-like_PHP"/>
</dbReference>
<proteinExistence type="predicted"/>
<dbReference type="EMBL" id="FMZW01000050">
    <property type="protein sequence ID" value="SDF30001.1"/>
    <property type="molecule type" value="Genomic_DNA"/>
</dbReference>
<name>A0A1G7JZ07_9BRAD</name>
<dbReference type="RefSeq" id="WP_092089294.1">
    <property type="nucleotide sequence ID" value="NZ_FMZW01000050.1"/>
</dbReference>
<evidence type="ECO:0000313" key="2">
    <source>
        <dbReference type="EMBL" id="SDF30001.1"/>
    </source>
</evidence>
<organism evidence="2 3">
    <name type="scientific">Bradyrhizobium brasilense</name>
    <dbReference type="NCBI Taxonomy" id="1419277"/>
    <lineage>
        <taxon>Bacteria</taxon>
        <taxon>Pseudomonadati</taxon>
        <taxon>Pseudomonadota</taxon>
        <taxon>Alphaproteobacteria</taxon>
        <taxon>Hyphomicrobiales</taxon>
        <taxon>Nitrobacteraceae</taxon>
        <taxon>Bradyrhizobium</taxon>
    </lineage>
</organism>
<gene>
    <name evidence="2" type="ORF">SAMN05216337_105057</name>
</gene>
<reference evidence="2 3" key="1">
    <citation type="submission" date="2016-10" db="EMBL/GenBank/DDBJ databases">
        <authorList>
            <person name="de Groot N.N."/>
        </authorList>
    </citation>
    <scope>NUCLEOTIDE SEQUENCE [LARGE SCALE GENOMIC DNA]</scope>
    <source>
        <strain evidence="2 3">R5</strain>
    </source>
</reference>
<protein>
    <submittedName>
        <fullName evidence="2">Calcineurin-like phosphoesterase</fullName>
    </submittedName>
</protein>
<dbReference type="Proteomes" id="UP000199245">
    <property type="component" value="Unassembled WGS sequence"/>
</dbReference>
<evidence type="ECO:0000259" key="1">
    <source>
        <dbReference type="Pfam" id="PF00149"/>
    </source>
</evidence>
<accession>A0A1G7JZ07</accession>
<sequence>MLMLHISDIHFKHGEIGYDDDPNRGLRDDLVHDVRHMRTRLGSSSMILLSGDIAYAGRKDEYDFAYSWLLNDLCPAAGCEIENVLSIPGNHDVDLKAEDNPAFEAARRDLRATKPADVDRKLVKWLHDPFASQILFGPLENYNRHFAAKLLCPIGPYNIRGKDGKVVENVSKPYVRRDVELNDGSTLRIWGFNSVLVSDLSDAENTMLVDPAAAQITRADGVAHLVMCHHPFNWIKNRVPFQERMEGVVQLQLFGHEHTERVDEHRYFVRVRAGALQPDRDAPGWRPGYNWIDASVAEVEGRRKLRVKVWARAHEVDHFTPVFDRNQNEAHENLLDLPAWQRPRQPARIERNEDEMAEAAPEAMELLPMVEPPKPVTVRSVATKIFRLREPEQRRLIAQMKLDETGDNDLKDYEVAIAAVRRAARRGDLAELNREIDAILADEGR</sequence>
<dbReference type="SUPFAM" id="SSF56300">
    <property type="entry name" value="Metallo-dependent phosphatases"/>
    <property type="match status" value="1"/>
</dbReference>
<evidence type="ECO:0000313" key="3">
    <source>
        <dbReference type="Proteomes" id="UP000199245"/>
    </source>
</evidence>
<feature type="domain" description="Calcineurin-like phosphoesterase" evidence="1">
    <location>
        <begin position="3"/>
        <end position="259"/>
    </location>
</feature>
<dbReference type="GO" id="GO:0016787">
    <property type="term" value="F:hydrolase activity"/>
    <property type="evidence" value="ECO:0007669"/>
    <property type="project" value="InterPro"/>
</dbReference>
<dbReference type="Gene3D" id="3.60.21.10">
    <property type="match status" value="1"/>
</dbReference>
<dbReference type="Pfam" id="PF00149">
    <property type="entry name" value="Metallophos"/>
    <property type="match status" value="1"/>
</dbReference>
<dbReference type="InterPro" id="IPR029052">
    <property type="entry name" value="Metallo-depent_PP-like"/>
</dbReference>
<dbReference type="AlphaFoldDB" id="A0A1G7JZ07"/>